<evidence type="ECO:0000313" key="1">
    <source>
        <dbReference type="EMBL" id="GCB80889.1"/>
    </source>
</evidence>
<dbReference type="Proteomes" id="UP000288216">
    <property type="component" value="Unassembled WGS sequence"/>
</dbReference>
<dbReference type="STRING" id="75743.A0A401Q681"/>
<dbReference type="GO" id="GO:1990404">
    <property type="term" value="F:NAD+-protein mono-ADP-ribosyltransferase activity"/>
    <property type="evidence" value="ECO:0007669"/>
    <property type="project" value="TreeGrafter"/>
</dbReference>
<dbReference type="OrthoDB" id="6133115at2759"/>
<organism evidence="1 2">
    <name type="scientific">Scyliorhinus torazame</name>
    <name type="common">Cloudy catshark</name>
    <name type="synonym">Catulus torazame</name>
    <dbReference type="NCBI Taxonomy" id="75743"/>
    <lineage>
        <taxon>Eukaryota</taxon>
        <taxon>Metazoa</taxon>
        <taxon>Chordata</taxon>
        <taxon>Craniata</taxon>
        <taxon>Vertebrata</taxon>
        <taxon>Chondrichthyes</taxon>
        <taxon>Elasmobranchii</taxon>
        <taxon>Galeomorphii</taxon>
        <taxon>Galeoidea</taxon>
        <taxon>Carcharhiniformes</taxon>
        <taxon>Scyliorhinidae</taxon>
        <taxon>Scyliorhinus</taxon>
    </lineage>
</organism>
<feature type="non-terminal residue" evidence="1">
    <location>
        <position position="1"/>
    </location>
</feature>
<dbReference type="GO" id="GO:0005634">
    <property type="term" value="C:nucleus"/>
    <property type="evidence" value="ECO:0007669"/>
    <property type="project" value="TreeGrafter"/>
</dbReference>
<dbReference type="EMBL" id="BFAA01019879">
    <property type="protein sequence ID" value="GCB80889.1"/>
    <property type="molecule type" value="Genomic_DNA"/>
</dbReference>
<accession>A0A401Q681</accession>
<sequence length="168" mass="18853">KPCTNSHDLQSPHNEAILSNNGLGNLDITELRQLLLQNEPTLLPEVCSFYNKGTGPYGACIYKQNCKKLHICLHFMLDACPIGGQCERSHSFLENRNLLENCRLNIEMICDLQTTFRNICEIRRREAVGDTVKGLSSSHACSNVDSVEICMFFLRKHCSFKGTETTAG</sequence>
<name>A0A401Q681_SCYTO</name>
<dbReference type="OMA" id="RLNIEMI"/>
<proteinExistence type="predicted"/>
<evidence type="ECO:0008006" key="3">
    <source>
        <dbReference type="Google" id="ProtNLM"/>
    </source>
</evidence>
<keyword evidence="2" id="KW-1185">Reference proteome</keyword>
<comment type="caution">
    <text evidence="1">The sequence shown here is derived from an EMBL/GenBank/DDBJ whole genome shotgun (WGS) entry which is preliminary data.</text>
</comment>
<gene>
    <name evidence="1" type="ORF">scyTo_0021737</name>
</gene>
<dbReference type="GO" id="GO:0003950">
    <property type="term" value="F:NAD+ poly-ADP-ribosyltransferase activity"/>
    <property type="evidence" value="ECO:0007669"/>
    <property type="project" value="TreeGrafter"/>
</dbReference>
<evidence type="ECO:0000313" key="2">
    <source>
        <dbReference type="Proteomes" id="UP000288216"/>
    </source>
</evidence>
<dbReference type="AlphaFoldDB" id="A0A401Q681"/>
<dbReference type="PANTHER" id="PTHR45740:SF6">
    <property type="entry name" value="PROTEIN MONO-ADP-RIBOSYLTRANSFERASE PARP12"/>
    <property type="match status" value="1"/>
</dbReference>
<protein>
    <recommendedName>
        <fullName evidence="3">C3H1-type domain-containing protein</fullName>
    </recommendedName>
</protein>
<dbReference type="InterPro" id="IPR051712">
    <property type="entry name" value="ARTD-AVP"/>
</dbReference>
<reference evidence="1 2" key="1">
    <citation type="journal article" date="2018" name="Nat. Ecol. Evol.">
        <title>Shark genomes provide insights into elasmobranch evolution and the origin of vertebrates.</title>
        <authorList>
            <person name="Hara Y"/>
            <person name="Yamaguchi K"/>
            <person name="Onimaru K"/>
            <person name="Kadota M"/>
            <person name="Koyanagi M"/>
            <person name="Keeley SD"/>
            <person name="Tatsumi K"/>
            <person name="Tanaka K"/>
            <person name="Motone F"/>
            <person name="Kageyama Y"/>
            <person name="Nozu R"/>
            <person name="Adachi N"/>
            <person name="Nishimura O"/>
            <person name="Nakagawa R"/>
            <person name="Tanegashima C"/>
            <person name="Kiyatake I"/>
            <person name="Matsumoto R"/>
            <person name="Murakumo K"/>
            <person name="Nishida K"/>
            <person name="Terakita A"/>
            <person name="Kuratani S"/>
            <person name="Sato K"/>
            <person name="Hyodo S Kuraku.S."/>
        </authorList>
    </citation>
    <scope>NUCLEOTIDE SEQUENCE [LARGE SCALE GENOMIC DNA]</scope>
</reference>
<dbReference type="PANTHER" id="PTHR45740">
    <property type="entry name" value="POLY [ADP-RIBOSE] POLYMERASE"/>
    <property type="match status" value="1"/>
</dbReference>